<evidence type="ECO:0000256" key="4">
    <source>
        <dbReference type="ARBA" id="ARBA00022502"/>
    </source>
</evidence>
<evidence type="ECO:0000256" key="10">
    <source>
        <dbReference type="ARBA" id="ARBA00023136"/>
    </source>
</evidence>
<dbReference type="UniPathway" id="UPA00196"/>
<feature type="transmembrane region" description="Helical" evidence="11">
    <location>
        <begin position="212"/>
        <end position="228"/>
    </location>
</feature>
<evidence type="ECO:0000256" key="6">
    <source>
        <dbReference type="ARBA" id="ARBA00022679"/>
    </source>
</evidence>
<name>B8PUN0_TRICA</name>
<dbReference type="AlphaFoldDB" id="B8PUN0"/>
<evidence type="ECO:0000313" key="13">
    <source>
        <dbReference type="EMBL" id="EFA04392.1"/>
    </source>
</evidence>
<dbReference type="PANTHER" id="PTHR12468">
    <property type="entry name" value="GPI MANNOSYLTRANSFERASE 2"/>
    <property type="match status" value="1"/>
</dbReference>
<keyword evidence="7 11" id="KW-0812">Transmembrane</keyword>
<feature type="transmembrane region" description="Helical" evidence="11">
    <location>
        <begin position="70"/>
        <end position="89"/>
    </location>
</feature>
<evidence type="ECO:0000256" key="9">
    <source>
        <dbReference type="ARBA" id="ARBA00022989"/>
    </source>
</evidence>
<evidence type="ECO:0000256" key="7">
    <source>
        <dbReference type="ARBA" id="ARBA00022692"/>
    </source>
</evidence>
<dbReference type="OrthoDB" id="10252502at2759"/>
<keyword evidence="6 11" id="KW-0808">Transferase</keyword>
<feature type="transmembrane region" description="Helical" evidence="11">
    <location>
        <begin position="384"/>
        <end position="406"/>
    </location>
</feature>
<evidence type="ECO:0000256" key="11">
    <source>
        <dbReference type="RuleBase" id="RU363112"/>
    </source>
</evidence>
<dbReference type="PANTHER" id="PTHR12468:SF2">
    <property type="entry name" value="GPI MANNOSYLTRANSFERASE 2"/>
    <property type="match status" value="1"/>
</dbReference>
<organism evidence="12">
    <name type="scientific">Tribolium castaneum</name>
    <name type="common">Red flour beetle</name>
    <dbReference type="NCBI Taxonomy" id="7070"/>
    <lineage>
        <taxon>Eukaryota</taxon>
        <taxon>Metazoa</taxon>
        <taxon>Ecdysozoa</taxon>
        <taxon>Arthropoda</taxon>
        <taxon>Hexapoda</taxon>
        <taxon>Insecta</taxon>
        <taxon>Pterygota</taxon>
        <taxon>Neoptera</taxon>
        <taxon>Endopterygota</taxon>
        <taxon>Coleoptera</taxon>
        <taxon>Polyphaga</taxon>
        <taxon>Cucujiformia</taxon>
        <taxon>Tenebrionidae</taxon>
        <taxon>Tenebrionidae incertae sedis</taxon>
        <taxon>Tribolium</taxon>
    </lineage>
</organism>
<evidence type="ECO:0000256" key="5">
    <source>
        <dbReference type="ARBA" id="ARBA00022676"/>
    </source>
</evidence>
<reference evidence="13 14" key="2">
    <citation type="journal article" date="2008" name="Nature">
        <title>The genome of the model beetle and pest Tribolium castaneum.</title>
        <authorList>
            <consortium name="Tribolium Genome Sequencing Consortium"/>
            <person name="Richards S."/>
            <person name="Gibbs R.A."/>
            <person name="Weinstock G.M."/>
            <person name="Brown S.J."/>
            <person name="Denell R."/>
            <person name="Beeman R.W."/>
            <person name="Gibbs R."/>
            <person name="Beeman R.W."/>
            <person name="Brown S.J."/>
            <person name="Bucher G."/>
            <person name="Friedrich M."/>
            <person name="Grimmelikhuijzen C.J."/>
            <person name="Klingler M."/>
            <person name="Lorenzen M."/>
            <person name="Richards S."/>
            <person name="Roth S."/>
            <person name="Schroder R."/>
            <person name="Tautz D."/>
            <person name="Zdobnov E.M."/>
            <person name="Muzny D."/>
            <person name="Gibbs R.A."/>
            <person name="Weinstock G.M."/>
            <person name="Attaway T."/>
            <person name="Bell S."/>
            <person name="Buhay C.J."/>
            <person name="Chandrabose M.N."/>
            <person name="Chavez D."/>
            <person name="Clerk-Blankenburg K.P."/>
            <person name="Cree A."/>
            <person name="Dao M."/>
            <person name="Davis C."/>
            <person name="Chacko J."/>
            <person name="Dinh H."/>
            <person name="Dugan-Rocha S."/>
            <person name="Fowler G."/>
            <person name="Garner T.T."/>
            <person name="Garnes J."/>
            <person name="Gnirke A."/>
            <person name="Hawes A."/>
            <person name="Hernandez J."/>
            <person name="Hines S."/>
            <person name="Holder M."/>
            <person name="Hume J."/>
            <person name="Jhangiani S.N."/>
            <person name="Joshi V."/>
            <person name="Khan Z.M."/>
            <person name="Jackson L."/>
            <person name="Kovar C."/>
            <person name="Kowis A."/>
            <person name="Lee S."/>
            <person name="Lewis L.R."/>
            <person name="Margolis J."/>
            <person name="Morgan M."/>
            <person name="Nazareth L.V."/>
            <person name="Nguyen N."/>
            <person name="Okwuonu G."/>
            <person name="Parker D."/>
            <person name="Richards S."/>
            <person name="Ruiz S.J."/>
            <person name="Santibanez J."/>
            <person name="Savard J."/>
            <person name="Scherer S.E."/>
            <person name="Schneider B."/>
            <person name="Sodergren E."/>
            <person name="Tautz D."/>
            <person name="Vattahil S."/>
            <person name="Villasana D."/>
            <person name="White C.S."/>
            <person name="Wright R."/>
            <person name="Park Y."/>
            <person name="Beeman R.W."/>
            <person name="Lord J."/>
            <person name="Oppert B."/>
            <person name="Lorenzen M."/>
            <person name="Brown S."/>
            <person name="Wang L."/>
            <person name="Savard J."/>
            <person name="Tautz D."/>
            <person name="Richards S."/>
            <person name="Weinstock G."/>
            <person name="Gibbs R.A."/>
            <person name="Liu Y."/>
            <person name="Worley K."/>
            <person name="Weinstock G."/>
            <person name="Elsik C.G."/>
            <person name="Reese J.T."/>
            <person name="Elhaik E."/>
            <person name="Landan G."/>
            <person name="Graur D."/>
            <person name="Arensburger P."/>
            <person name="Atkinson P."/>
            <person name="Beeman R.W."/>
            <person name="Beidler J."/>
            <person name="Brown S.J."/>
            <person name="Demuth J.P."/>
            <person name="Drury D.W."/>
            <person name="Du Y.Z."/>
            <person name="Fujiwara H."/>
            <person name="Lorenzen M."/>
            <person name="Maselli V."/>
            <person name="Osanai M."/>
            <person name="Park Y."/>
            <person name="Robertson H.M."/>
            <person name="Tu Z."/>
            <person name="Wang J.J."/>
            <person name="Wang S."/>
            <person name="Richards S."/>
            <person name="Song H."/>
            <person name="Zhang L."/>
            <person name="Sodergren E."/>
            <person name="Werner D."/>
            <person name="Stanke M."/>
            <person name="Morgenstern B."/>
            <person name="Solovyev V."/>
            <person name="Kosarev P."/>
            <person name="Brown G."/>
            <person name="Chen H.C."/>
            <person name="Ermolaeva O."/>
            <person name="Hlavina W."/>
            <person name="Kapustin Y."/>
            <person name="Kiryutin B."/>
            <person name="Kitts P."/>
            <person name="Maglott D."/>
            <person name="Pruitt K."/>
            <person name="Sapojnikov V."/>
            <person name="Souvorov A."/>
            <person name="Mackey A.J."/>
            <person name="Waterhouse R.M."/>
            <person name="Wyder S."/>
            <person name="Zdobnov E.M."/>
            <person name="Zdobnov E.M."/>
            <person name="Wyder S."/>
            <person name="Kriventseva E.V."/>
            <person name="Kadowaki T."/>
            <person name="Bork P."/>
            <person name="Aranda M."/>
            <person name="Bao R."/>
            <person name="Beermann A."/>
            <person name="Berns N."/>
            <person name="Bolognesi R."/>
            <person name="Bonneton F."/>
            <person name="Bopp D."/>
            <person name="Brown S.J."/>
            <person name="Bucher G."/>
            <person name="Butts T."/>
            <person name="Chaumot A."/>
            <person name="Denell R.E."/>
            <person name="Ferrier D.E."/>
            <person name="Friedrich M."/>
            <person name="Gordon C.M."/>
            <person name="Jindra M."/>
            <person name="Klingler M."/>
            <person name="Lan Q."/>
            <person name="Lattorff H.M."/>
            <person name="Laudet V."/>
            <person name="von Levetsow C."/>
            <person name="Liu Z."/>
            <person name="Lutz R."/>
            <person name="Lynch J.A."/>
            <person name="da Fonseca R.N."/>
            <person name="Posnien N."/>
            <person name="Reuter R."/>
            <person name="Roth S."/>
            <person name="Savard J."/>
            <person name="Schinko J.B."/>
            <person name="Schmitt C."/>
            <person name="Schoppmeier M."/>
            <person name="Schroder R."/>
            <person name="Shippy T.D."/>
            <person name="Simonnet F."/>
            <person name="Marques-Souza H."/>
            <person name="Tautz D."/>
            <person name="Tomoyasu Y."/>
            <person name="Trauner J."/>
            <person name="Van der Zee M."/>
            <person name="Vervoort M."/>
            <person name="Wittkopp N."/>
            <person name="Wimmer E.A."/>
            <person name="Yang X."/>
            <person name="Jones A.K."/>
            <person name="Sattelle D.B."/>
            <person name="Ebert P.R."/>
            <person name="Nelson D."/>
            <person name="Scott J.G."/>
            <person name="Beeman R.W."/>
            <person name="Muthukrishnan S."/>
            <person name="Kramer K.J."/>
            <person name="Arakane Y."/>
            <person name="Beeman R.W."/>
            <person name="Zhu Q."/>
            <person name="Hogenkamp D."/>
            <person name="Dixit R."/>
            <person name="Oppert B."/>
            <person name="Jiang H."/>
            <person name="Zou Z."/>
            <person name="Marshall J."/>
            <person name="Elpidina E."/>
            <person name="Vinokurov K."/>
            <person name="Oppert C."/>
            <person name="Zou Z."/>
            <person name="Evans J."/>
            <person name="Lu Z."/>
            <person name="Zhao P."/>
            <person name="Sumathipala N."/>
            <person name="Altincicek B."/>
            <person name="Vilcinskas A."/>
            <person name="Williams M."/>
            <person name="Hultmark D."/>
            <person name="Hetru C."/>
            <person name="Jiang H."/>
            <person name="Grimmelikhuijzen C.J."/>
            <person name="Hauser F."/>
            <person name="Cazzamali G."/>
            <person name="Williamson M."/>
            <person name="Park Y."/>
            <person name="Li B."/>
            <person name="Tanaka Y."/>
            <person name="Predel R."/>
            <person name="Neupert S."/>
            <person name="Schachtner J."/>
            <person name="Verleyen P."/>
            <person name="Raible F."/>
            <person name="Bork P."/>
            <person name="Friedrich M."/>
            <person name="Walden K.K."/>
            <person name="Robertson H.M."/>
            <person name="Angeli S."/>
            <person name="Foret S."/>
            <person name="Bucher G."/>
            <person name="Schuetz S."/>
            <person name="Maleszka R."/>
            <person name="Wimmer E.A."/>
            <person name="Beeman R.W."/>
            <person name="Lorenzen M."/>
            <person name="Tomoyasu Y."/>
            <person name="Miller S.C."/>
            <person name="Grossmann D."/>
            <person name="Bucher G."/>
        </authorList>
    </citation>
    <scope>NUCLEOTIDE SEQUENCE [LARGE SCALE GENOMIC DNA]</scope>
    <source>
        <strain evidence="13 14">Georgia GA2</strain>
    </source>
</reference>
<dbReference type="GO" id="GO:0000009">
    <property type="term" value="F:alpha-1,6-mannosyltransferase activity"/>
    <property type="evidence" value="ECO:0007669"/>
    <property type="project" value="InterPro"/>
</dbReference>
<evidence type="ECO:0000313" key="14">
    <source>
        <dbReference type="Proteomes" id="UP000007266"/>
    </source>
</evidence>
<keyword evidence="8 11" id="KW-0256">Endoplasmic reticulum</keyword>
<dbReference type="EC" id="2.4.1.-" evidence="11"/>
<comment type="subcellular location">
    <subcellularLocation>
        <location evidence="1 11">Endoplasmic reticulum membrane</location>
        <topology evidence="1 11">Multi-pass membrane protein</topology>
    </subcellularLocation>
</comment>
<dbReference type="OMA" id="GALFIWC"/>
<dbReference type="CAZy" id="GT76">
    <property type="family name" value="Glycosyltransferase Family 76"/>
</dbReference>
<feature type="transmembrane region" description="Helical" evidence="11">
    <location>
        <begin position="109"/>
        <end position="130"/>
    </location>
</feature>
<reference evidence="13" key="4">
    <citation type="submission" date="2014-11" db="EMBL/GenBank/DDBJ databases">
        <title>Tools and pipelines for BioNano data: molecule assembly pipeline and FASTA super scaffolding tool.</title>
        <authorList>
            <person name="Shelton J.M."/>
            <person name="Herndon N."/>
            <person name="Coleman C."/>
            <person name="Lu N."/>
            <person name="Brown S.J."/>
        </authorList>
    </citation>
    <scope>NUCLEOTIDE SEQUENCE</scope>
    <source>
        <strain evidence="13">Georgia GA2</strain>
    </source>
</reference>
<reference evidence="12" key="1">
    <citation type="submission" date="2007-09" db="EMBL/GenBank/DDBJ databases">
        <title>Characterization of Tribolium castaneum chemoreceptors.</title>
        <authorList>
            <person name="Abdel-latief M."/>
        </authorList>
    </citation>
    <scope>NUCLEOTIDE SEQUENCE</scope>
    <source>
        <tissue evidence="12">Gustatory organ</tissue>
    </source>
</reference>
<evidence type="ECO:0000256" key="2">
    <source>
        <dbReference type="ARBA" id="ARBA00004687"/>
    </source>
</evidence>
<dbReference type="EMBL" id="EU170076">
    <property type="protein sequence ID" value="ABY40601.1"/>
    <property type="molecule type" value="Genomic_DNA"/>
</dbReference>
<comment type="caution">
    <text evidence="11">Lacks conserved residue(s) required for the propagation of feature annotation.</text>
</comment>
<dbReference type="InterPro" id="IPR007315">
    <property type="entry name" value="PIG-V/Gpi18"/>
</dbReference>
<dbReference type="CTD" id="19835383"/>
<dbReference type="KEGG" id="tca:100271713"/>
<comment type="similarity">
    <text evidence="3 11">Belongs to the PIGV family.</text>
</comment>
<dbReference type="eggNOG" id="KOG2647">
    <property type="taxonomic scope" value="Eukaryota"/>
</dbReference>
<keyword evidence="12" id="KW-0675">Receptor</keyword>
<dbReference type="GO" id="GO:0031501">
    <property type="term" value="C:mannosyltransferase complex"/>
    <property type="evidence" value="ECO:0000318"/>
    <property type="project" value="GO_Central"/>
</dbReference>
<keyword evidence="9 11" id="KW-1133">Transmembrane helix</keyword>
<dbReference type="EMBL" id="KQ971343">
    <property type="protein sequence ID" value="EFA04392.1"/>
    <property type="molecule type" value="Genomic_DNA"/>
</dbReference>
<keyword evidence="10 11" id="KW-0472">Membrane</keyword>
<keyword evidence="14" id="KW-1185">Reference proteome</keyword>
<evidence type="ECO:0000313" key="12">
    <source>
        <dbReference type="EMBL" id="ABY40601.1"/>
    </source>
</evidence>
<protein>
    <recommendedName>
        <fullName evidence="11">GPI mannosyltransferase 2</fullName>
        <ecNumber evidence="11">2.4.1.-</ecNumber>
    </recommendedName>
</protein>
<evidence type="ECO:0000256" key="3">
    <source>
        <dbReference type="ARBA" id="ARBA00008698"/>
    </source>
</evidence>
<dbReference type="InParanoid" id="B8PUN0"/>
<keyword evidence="5 11" id="KW-0328">Glycosyltransferase</keyword>
<dbReference type="Proteomes" id="UP000007266">
    <property type="component" value="Linkage group 5"/>
</dbReference>
<dbReference type="Pfam" id="PF04188">
    <property type="entry name" value="Mannosyl_trans2"/>
    <property type="match status" value="1"/>
</dbReference>
<dbReference type="GO" id="GO:0006506">
    <property type="term" value="P:GPI anchor biosynthetic process"/>
    <property type="evidence" value="ECO:0000318"/>
    <property type="project" value="GO_Central"/>
</dbReference>
<dbReference type="HOGENOM" id="CLU_029048_3_2_1"/>
<accession>B8PUN0</accession>
<dbReference type="GO" id="GO:0005789">
    <property type="term" value="C:endoplasmic reticulum membrane"/>
    <property type="evidence" value="ECO:0000318"/>
    <property type="project" value="GO_Central"/>
</dbReference>
<dbReference type="STRING" id="7070.B8PUN0"/>
<dbReference type="RefSeq" id="NP_001138958.1">
    <property type="nucleotide sequence ID" value="NM_001145486.1"/>
</dbReference>
<keyword evidence="4 11" id="KW-0337">GPI-anchor biosynthesis</keyword>
<sequence>MSEREVILKAALTSRFFLITIQYVSNLLIPDHEADAYTYPKNEDNGIFDKLVTHLLGGFVRWDAHHFMHIAIFGYTYEHTLAFFPLFPYSAKPVVAILSYLLPFLSTDSLTLITLITVNIFCFAQSALCLYQLSALIMNKDLALKAAILFCCNPASVFFTAPYSESLFCYLTFKSMLNSVLLYKKYKNQGYLLSDVAYIIPICLSTCTRSNGVLNIGFLAYALICLFLEKIKLEKQICNLLLCLAKFITLAAVLVLICLVPFICFQFYGYQTFCKNFKSYQVPLVLGHKNIDNFVLPGTFSQHNQSWCYKKMPLAYSYIQSHYWKVGFLQYYELKQIPNFLLASPIILIILGHSLHFLKEFPKSISKLFNFDLISVKSVRTKKFFPVMAVFIVHASVLTLFCVFNIHVQVTTRMLCSASPVIYWFCSYYVTDVNLFKNLIARKCNWGELLVLSYFLGYYFVGTVMFCNFLPWT</sequence>
<reference evidence="13 14" key="3">
    <citation type="journal article" date="2010" name="Nucleic Acids Res.">
        <title>BeetleBase in 2010: revisions to provide comprehensive genomic information for Tribolium castaneum.</title>
        <authorList>
            <person name="Kim H.S."/>
            <person name="Murphy T."/>
            <person name="Xia J."/>
            <person name="Caragea D."/>
            <person name="Park Y."/>
            <person name="Beeman R.W."/>
            <person name="Lorenzen M.D."/>
            <person name="Butcher S."/>
            <person name="Manak J.R."/>
            <person name="Brown S.J."/>
        </authorList>
    </citation>
    <scope>NUCLEOTIDE SEQUENCE [LARGE SCALE GENOMIC DNA]</scope>
    <source>
        <strain evidence="13 14">Georgia GA2</strain>
    </source>
</reference>
<evidence type="ECO:0000256" key="1">
    <source>
        <dbReference type="ARBA" id="ARBA00004477"/>
    </source>
</evidence>
<gene>
    <name evidence="12" type="primary">Gr85</name>
    <name evidence="13" type="synonym">GLEAN_14690</name>
    <name evidence="13" type="ORF">TcasGA2_TC014690</name>
</gene>
<dbReference type="GeneID" id="100271713"/>
<evidence type="ECO:0000256" key="8">
    <source>
        <dbReference type="ARBA" id="ARBA00022824"/>
    </source>
</evidence>
<comment type="pathway">
    <text evidence="2 11">Glycolipid biosynthesis; glycosylphosphatidylinositol-anchor biosynthesis.</text>
</comment>
<proteinExistence type="inferred from homology"/>
<feature type="transmembrane region" description="Helical" evidence="11">
    <location>
        <begin position="240"/>
        <end position="268"/>
    </location>
</feature>
<dbReference type="GO" id="GO:0000030">
    <property type="term" value="F:mannosyltransferase activity"/>
    <property type="evidence" value="ECO:0000318"/>
    <property type="project" value="GO_Central"/>
</dbReference>
<dbReference type="FunCoup" id="B8PUN0">
    <property type="interactions" value="463"/>
</dbReference>
<comment type="function">
    <text evidence="11">Mannosyltransferase involved in glycosylphosphatidylinositol-anchor biosynthesis.</text>
</comment>
<dbReference type="GO" id="GO:0004376">
    <property type="term" value="F:GPI mannosyltransferase activity"/>
    <property type="evidence" value="ECO:0007669"/>
    <property type="project" value="InterPro"/>
</dbReference>
<feature type="transmembrane region" description="Helical" evidence="11">
    <location>
        <begin position="451"/>
        <end position="472"/>
    </location>
</feature>
<feature type="transmembrane region" description="Helical" evidence="11">
    <location>
        <begin position="337"/>
        <end position="358"/>
    </location>
</feature>